<evidence type="ECO:0000256" key="2">
    <source>
        <dbReference type="SAM" id="SignalP"/>
    </source>
</evidence>
<evidence type="ECO:0000256" key="1">
    <source>
        <dbReference type="SAM" id="MobiDB-lite"/>
    </source>
</evidence>
<sequence length="264" mass="29309">MSFHFSKSARLAIGFALLTAGTFALATAPTCTAQEAKAADAKDAKAEKPARRGRQRRQEEGFTPLLKGDAAADHWKAYGKEGWPEGWKLEKGVLHRHGSGGDLMSKNEYGDFDLKFAWKVSPGGNSGVMYRVSEEKEPAYFTGPEYQLLDDAKHKDGQNKVTSSGSLYAMYPPEKDVLKPAGEWNRSRILVQGDHVQHFLNGEKVVDVKLSGDDWDKKLAASKFATWPKFGKNAKGHIVLQDHGDEIWYRNMRIKDLTGKPAAE</sequence>
<dbReference type="EMBL" id="AP021861">
    <property type="protein sequence ID" value="BBO32556.1"/>
    <property type="molecule type" value="Genomic_DNA"/>
</dbReference>
<dbReference type="AlphaFoldDB" id="A0A5K7XDZ1"/>
<keyword evidence="5" id="KW-1185">Reference proteome</keyword>
<evidence type="ECO:0000313" key="4">
    <source>
        <dbReference type="EMBL" id="BBO32556.1"/>
    </source>
</evidence>
<feature type="signal peptide" evidence="2">
    <location>
        <begin position="1"/>
        <end position="26"/>
    </location>
</feature>
<keyword evidence="2" id="KW-0732">Signal</keyword>
<accession>A0A5K7XDZ1</accession>
<feature type="chain" id="PRO_5024946733" description="3-keto-alpha-glucoside-1,2-lyase/3-keto-2-hydroxy-glucal hydratase domain-containing protein" evidence="2">
    <location>
        <begin position="27"/>
        <end position="264"/>
    </location>
</feature>
<reference evidence="5" key="1">
    <citation type="submission" date="2019-10" db="EMBL/GenBank/DDBJ databases">
        <title>Lacipirellula parvula gen. nov., sp. nov., representing a lineage of planctomycetes widespread in freshwater anoxic habitats, and description of the family Lacipirellulaceae.</title>
        <authorList>
            <person name="Dedysh S.N."/>
            <person name="Kulichevskaya I.S."/>
            <person name="Beletsky A.V."/>
            <person name="Rakitin A.L."/>
            <person name="Mardanov A.V."/>
            <person name="Ivanova A.A."/>
            <person name="Saltykova V.X."/>
            <person name="Rijpstra W.I.C."/>
            <person name="Sinninghe Damste J.S."/>
            <person name="Ravin N.V."/>
        </authorList>
    </citation>
    <scope>NUCLEOTIDE SEQUENCE [LARGE SCALE GENOMIC DNA]</scope>
    <source>
        <strain evidence="5">PX69</strain>
    </source>
</reference>
<feature type="compositionally biased region" description="Basic and acidic residues" evidence="1">
    <location>
        <begin position="37"/>
        <end position="60"/>
    </location>
</feature>
<organism evidence="4 5">
    <name type="scientific">Lacipirellula parvula</name>
    <dbReference type="NCBI Taxonomy" id="2650471"/>
    <lineage>
        <taxon>Bacteria</taxon>
        <taxon>Pseudomonadati</taxon>
        <taxon>Planctomycetota</taxon>
        <taxon>Planctomycetia</taxon>
        <taxon>Pirellulales</taxon>
        <taxon>Lacipirellulaceae</taxon>
        <taxon>Lacipirellula</taxon>
    </lineage>
</organism>
<dbReference type="InterPro" id="IPR010496">
    <property type="entry name" value="AL/BT2_dom"/>
</dbReference>
<name>A0A5K7XDZ1_9BACT</name>
<evidence type="ECO:0000313" key="5">
    <source>
        <dbReference type="Proteomes" id="UP000326837"/>
    </source>
</evidence>
<dbReference type="Pfam" id="PF06439">
    <property type="entry name" value="3keto-disac_hyd"/>
    <property type="match status" value="1"/>
</dbReference>
<feature type="domain" description="3-keto-alpha-glucoside-1,2-lyase/3-keto-2-hydroxy-glucal hydratase" evidence="3">
    <location>
        <begin position="61"/>
        <end position="255"/>
    </location>
</feature>
<protein>
    <recommendedName>
        <fullName evidence="3">3-keto-alpha-glucoside-1,2-lyase/3-keto-2-hydroxy-glucal hydratase domain-containing protein</fullName>
    </recommendedName>
</protein>
<feature type="region of interest" description="Disordered" evidence="1">
    <location>
        <begin position="36"/>
        <end position="65"/>
    </location>
</feature>
<dbReference type="GO" id="GO:0016787">
    <property type="term" value="F:hydrolase activity"/>
    <property type="evidence" value="ECO:0007669"/>
    <property type="project" value="InterPro"/>
</dbReference>
<dbReference type="RefSeq" id="WP_172991954.1">
    <property type="nucleotide sequence ID" value="NZ_AP021861.1"/>
</dbReference>
<dbReference type="Proteomes" id="UP000326837">
    <property type="component" value="Chromosome"/>
</dbReference>
<proteinExistence type="predicted"/>
<gene>
    <name evidence="4" type="ORF">PLANPX_2168</name>
</gene>
<dbReference type="KEGG" id="lpav:PLANPX_2168"/>
<dbReference type="Gene3D" id="2.60.120.560">
    <property type="entry name" value="Exo-inulinase, domain 1"/>
    <property type="match status" value="1"/>
</dbReference>
<evidence type="ECO:0000259" key="3">
    <source>
        <dbReference type="Pfam" id="PF06439"/>
    </source>
</evidence>